<evidence type="ECO:0000259" key="1">
    <source>
        <dbReference type="Pfam" id="PF05161"/>
    </source>
</evidence>
<dbReference type="PANTHER" id="PTHR12227">
    <property type="entry name" value="GLYCERATE KINASE"/>
    <property type="match status" value="1"/>
</dbReference>
<dbReference type="RefSeq" id="WP_135619417.1">
    <property type="nucleotide sequence ID" value="NZ_RQGG01000028.1"/>
</dbReference>
<dbReference type="Pfam" id="PF05161">
    <property type="entry name" value="MOFRL"/>
    <property type="match status" value="1"/>
</dbReference>
<dbReference type="InterPro" id="IPR025286">
    <property type="entry name" value="MOFRL_assoc_dom"/>
</dbReference>
<evidence type="ECO:0000259" key="2">
    <source>
        <dbReference type="Pfam" id="PF13660"/>
    </source>
</evidence>
<dbReference type="EMBL" id="RQGG01000028">
    <property type="protein sequence ID" value="TGL53153.1"/>
    <property type="molecule type" value="Genomic_DNA"/>
</dbReference>
<evidence type="ECO:0000313" key="4">
    <source>
        <dbReference type="Proteomes" id="UP000297609"/>
    </source>
</evidence>
<proteinExistence type="predicted"/>
<organism evidence="3 4">
    <name type="scientific">Leptospira kemamanensis</name>
    <dbReference type="NCBI Taxonomy" id="2484942"/>
    <lineage>
        <taxon>Bacteria</taxon>
        <taxon>Pseudomonadati</taxon>
        <taxon>Spirochaetota</taxon>
        <taxon>Spirochaetia</taxon>
        <taxon>Leptospirales</taxon>
        <taxon>Leptospiraceae</taxon>
        <taxon>Leptospira</taxon>
    </lineage>
</organism>
<protein>
    <submittedName>
        <fullName evidence="3">DUF4147 domain-containing protein</fullName>
    </submittedName>
</protein>
<dbReference type="Proteomes" id="UP000297609">
    <property type="component" value="Unassembled WGS sequence"/>
</dbReference>
<evidence type="ECO:0000313" key="3">
    <source>
        <dbReference type="EMBL" id="TGL53153.1"/>
    </source>
</evidence>
<feature type="domain" description="MOFRL" evidence="1">
    <location>
        <begin position="277"/>
        <end position="384"/>
    </location>
</feature>
<gene>
    <name evidence="3" type="ORF">EHQ59_09450</name>
</gene>
<dbReference type="OrthoDB" id="9766552at2"/>
<dbReference type="AlphaFoldDB" id="A0A4V3JQ66"/>
<feature type="domain" description="MOFRL-associated" evidence="2">
    <location>
        <begin position="8"/>
        <end position="219"/>
    </location>
</feature>
<name>A0A4V3JQ66_9LEPT</name>
<dbReference type="GO" id="GO:0008887">
    <property type="term" value="F:glycerate kinase activity"/>
    <property type="evidence" value="ECO:0007669"/>
    <property type="project" value="InterPro"/>
</dbReference>
<dbReference type="SUPFAM" id="SSF82544">
    <property type="entry name" value="GckA/TtuD-like"/>
    <property type="match status" value="1"/>
</dbReference>
<dbReference type="Gene3D" id="3.40.50.10180">
    <property type="entry name" value="Glycerate kinase, MOFRL-like N-terminal domain"/>
    <property type="match status" value="1"/>
</dbReference>
<dbReference type="PANTHER" id="PTHR12227:SF0">
    <property type="entry name" value="GLYCERATE KINASE"/>
    <property type="match status" value="1"/>
</dbReference>
<dbReference type="GO" id="GO:0005737">
    <property type="term" value="C:cytoplasm"/>
    <property type="evidence" value="ECO:0007669"/>
    <property type="project" value="TreeGrafter"/>
</dbReference>
<dbReference type="InterPro" id="IPR039760">
    <property type="entry name" value="MOFRL_protein"/>
</dbReference>
<accession>A0A4V3JQ66</accession>
<reference evidence="3" key="1">
    <citation type="journal article" date="2019" name="PLoS Negl. Trop. Dis.">
        <title>Revisiting the worldwide diversity of Leptospira species in the environment.</title>
        <authorList>
            <person name="Vincent A.T."/>
            <person name="Schiettekatte O."/>
            <person name="Bourhy P."/>
            <person name="Veyrier F.J."/>
            <person name="Picardeau M."/>
        </authorList>
    </citation>
    <scope>NUCLEOTIDE SEQUENCE [LARGE SCALE GENOMIC DNA]</scope>
    <source>
        <strain evidence="3">201702454</strain>
    </source>
</reference>
<comment type="caution">
    <text evidence="3">The sequence shown here is derived from an EMBL/GenBank/DDBJ whole genome shotgun (WGS) entry which is preliminary data.</text>
</comment>
<dbReference type="InterPro" id="IPR007835">
    <property type="entry name" value="MOFRL"/>
</dbReference>
<dbReference type="InterPro" id="IPR038614">
    <property type="entry name" value="GK_N_sf"/>
</dbReference>
<sequence>MNSLKEDVLDFFQEGILVAKPEQLFPEFWKEHPEIFSQIHDSSKNVYVFALGKAGDSMAKAFAKDFKIKKGWVLTKYGHVPKESYLLENQSIWEYREAAHPVPDENSVIHAKEILSGLQSLGSGDRLVVLLSGGGSSLFEIPIDGVTIEKIQEIQSSLLKKGTPIQKLNEERKKYSLVKGGKLLQLLHPDLDVLTFVISDVLGDDPSLIASGPTYPSSHYYILGNLTRSLDQIWNSAGRKGYKTKLISSVWDKSSEETSLLIEAEFLKAIQSPEKQLIMLGGELVCPVVGDGKGGRNMELTLRVSILLEKHKSNRKWMFLSGGTDGTDGPTDSAGGVVDQDSFQKMIQHGWDPTRELLHSNSYAILKDIGSTLDTGPTGTNVNDIILLLVSES</sequence>
<keyword evidence="4" id="KW-1185">Reference proteome</keyword>
<dbReference type="Pfam" id="PF13660">
    <property type="entry name" value="DUF4147"/>
    <property type="match status" value="1"/>
</dbReference>